<comment type="caution">
    <text evidence="3">The sequence shown here is derived from an EMBL/GenBank/DDBJ whole genome shotgun (WGS) entry which is preliminary data.</text>
</comment>
<protein>
    <submittedName>
        <fullName evidence="3">Uncharacterized protein</fullName>
    </submittedName>
</protein>
<reference evidence="3 4" key="1">
    <citation type="submission" date="2020-08" db="EMBL/GenBank/DDBJ databases">
        <title>Sequencing the genomes of 1000 actinobacteria strains.</title>
        <authorList>
            <person name="Klenk H.-P."/>
        </authorList>
    </citation>
    <scope>NUCLEOTIDE SEQUENCE [LARGE SCALE GENOMIC DNA]</scope>
    <source>
        <strain evidence="3 4">DSM 46659</strain>
    </source>
</reference>
<feature type="region of interest" description="Disordered" evidence="1">
    <location>
        <begin position="165"/>
        <end position="248"/>
    </location>
</feature>
<feature type="transmembrane region" description="Helical" evidence="2">
    <location>
        <begin position="35"/>
        <end position="54"/>
    </location>
</feature>
<feature type="compositionally biased region" description="Pro residues" evidence="1">
    <location>
        <begin position="165"/>
        <end position="179"/>
    </location>
</feature>
<evidence type="ECO:0000313" key="4">
    <source>
        <dbReference type="Proteomes" id="UP000546642"/>
    </source>
</evidence>
<dbReference type="EMBL" id="JACHDS010000001">
    <property type="protein sequence ID" value="MBB6173658.1"/>
    <property type="molecule type" value="Genomic_DNA"/>
</dbReference>
<evidence type="ECO:0000256" key="1">
    <source>
        <dbReference type="SAM" id="MobiDB-lite"/>
    </source>
</evidence>
<feature type="transmembrane region" description="Helical" evidence="2">
    <location>
        <begin position="127"/>
        <end position="151"/>
    </location>
</feature>
<proteinExistence type="predicted"/>
<keyword evidence="4" id="KW-1185">Reference proteome</keyword>
<evidence type="ECO:0000256" key="2">
    <source>
        <dbReference type="SAM" id="Phobius"/>
    </source>
</evidence>
<evidence type="ECO:0000313" key="3">
    <source>
        <dbReference type="EMBL" id="MBB6173658.1"/>
    </source>
</evidence>
<accession>A0A7X0D6S8</accession>
<feature type="transmembrane region" description="Helical" evidence="2">
    <location>
        <begin position="66"/>
        <end position="84"/>
    </location>
</feature>
<dbReference type="AlphaFoldDB" id="A0A7X0D6S8"/>
<organism evidence="3 4">
    <name type="scientific">Nocardiopsis mwathae</name>
    <dbReference type="NCBI Taxonomy" id="1472723"/>
    <lineage>
        <taxon>Bacteria</taxon>
        <taxon>Bacillati</taxon>
        <taxon>Actinomycetota</taxon>
        <taxon>Actinomycetes</taxon>
        <taxon>Streptosporangiales</taxon>
        <taxon>Nocardiopsidaceae</taxon>
        <taxon>Nocardiopsis</taxon>
    </lineage>
</organism>
<keyword evidence="2" id="KW-0472">Membrane</keyword>
<dbReference type="RefSeq" id="WP_184077190.1">
    <property type="nucleotide sequence ID" value="NZ_JACHDS010000001.1"/>
</dbReference>
<gene>
    <name evidence="3" type="ORF">HNR23_003718</name>
</gene>
<keyword evidence="2" id="KW-1133">Transmembrane helix</keyword>
<sequence length="248" mass="25671">MQSPGGGPLRAIRTAFLAVACTGLAWGGHAVWADVAVAPGAFAAATALMGLLLARFTRCQRGFGEIFTVLATAQVGLHLAFQLLSAASPSAAAGHAAHAAAPGHTAGVLTHTLGALGLSPGMLAGHLWAALLAAALLAHGEACLWTLLRLLAAALPTLLRPAAPPTPAPPVHAPHPGPARPRRRLHYSEHPRGPPPTGRPHRIMGTPQARPHTIRRTQLRPERSQDACLTHSRRAAAPSPSPHSRHPC</sequence>
<feature type="transmembrane region" description="Helical" evidence="2">
    <location>
        <begin position="12"/>
        <end position="29"/>
    </location>
</feature>
<keyword evidence="2" id="KW-0812">Transmembrane</keyword>
<dbReference type="Proteomes" id="UP000546642">
    <property type="component" value="Unassembled WGS sequence"/>
</dbReference>
<name>A0A7X0D6S8_9ACTN</name>